<dbReference type="PROSITE" id="PS00552">
    <property type="entry name" value="HTH_MERR_1"/>
    <property type="match status" value="1"/>
</dbReference>
<proteinExistence type="predicted"/>
<dbReference type="SUPFAM" id="SSF46955">
    <property type="entry name" value="Putative DNA-binding domain"/>
    <property type="match status" value="1"/>
</dbReference>
<dbReference type="PANTHER" id="PTHR30204:SF97">
    <property type="entry name" value="MERR FAMILY REGULATORY PROTEIN"/>
    <property type="match status" value="1"/>
</dbReference>
<keyword evidence="1" id="KW-0238">DNA-binding</keyword>
<dbReference type="Pfam" id="PF13411">
    <property type="entry name" value="MerR_1"/>
    <property type="match status" value="1"/>
</dbReference>
<evidence type="ECO:0000259" key="3">
    <source>
        <dbReference type="PROSITE" id="PS50937"/>
    </source>
</evidence>
<evidence type="ECO:0000313" key="4">
    <source>
        <dbReference type="EMBL" id="MCT2590298.1"/>
    </source>
</evidence>
<dbReference type="InterPro" id="IPR047057">
    <property type="entry name" value="MerR_fam"/>
</dbReference>
<keyword evidence="5" id="KW-1185">Reference proteome</keyword>
<organism evidence="4 5">
    <name type="scientific">Streptomyces gossypii</name>
    <dbReference type="NCBI Taxonomy" id="2883101"/>
    <lineage>
        <taxon>Bacteria</taxon>
        <taxon>Bacillati</taxon>
        <taxon>Actinomycetota</taxon>
        <taxon>Actinomycetes</taxon>
        <taxon>Kitasatosporales</taxon>
        <taxon>Streptomycetaceae</taxon>
        <taxon>Streptomyces</taxon>
    </lineage>
</organism>
<dbReference type="InterPro" id="IPR000551">
    <property type="entry name" value="MerR-type_HTH_dom"/>
</dbReference>
<name>A0ABT2JRG5_9ACTN</name>
<dbReference type="PRINTS" id="PR00040">
    <property type="entry name" value="HTHMERR"/>
</dbReference>
<dbReference type="Gene3D" id="1.10.1660.10">
    <property type="match status" value="1"/>
</dbReference>
<gene>
    <name evidence="4" type="ORF">LHJ74_10315</name>
</gene>
<evidence type="ECO:0000256" key="2">
    <source>
        <dbReference type="SAM" id="Coils"/>
    </source>
</evidence>
<evidence type="ECO:0000313" key="5">
    <source>
        <dbReference type="Proteomes" id="UP001156389"/>
    </source>
</evidence>
<protein>
    <submittedName>
        <fullName evidence="4">MerR family transcriptional regulator</fullName>
    </submittedName>
</protein>
<dbReference type="Proteomes" id="UP001156389">
    <property type="component" value="Unassembled WGS sequence"/>
</dbReference>
<dbReference type="SMART" id="SM00422">
    <property type="entry name" value="HTH_MERR"/>
    <property type="match status" value="1"/>
</dbReference>
<keyword evidence="2" id="KW-0175">Coiled coil</keyword>
<reference evidence="4 5" key="1">
    <citation type="submission" date="2021-10" db="EMBL/GenBank/DDBJ databases">
        <title>Streptomyces gossypii sp. nov., isolated from soil collected from cotton field.</title>
        <authorList>
            <person name="Ge X."/>
            <person name="Chen X."/>
            <person name="Liu W."/>
        </authorList>
    </citation>
    <scope>NUCLEOTIDE SEQUENCE [LARGE SCALE GENOMIC DNA]</scope>
    <source>
        <strain evidence="4 5">N2-109</strain>
    </source>
</reference>
<evidence type="ECO:0000256" key="1">
    <source>
        <dbReference type="ARBA" id="ARBA00023125"/>
    </source>
</evidence>
<dbReference type="RefSeq" id="WP_260217604.1">
    <property type="nucleotide sequence ID" value="NZ_JAJAGO010000004.1"/>
</dbReference>
<dbReference type="InterPro" id="IPR009061">
    <property type="entry name" value="DNA-bd_dom_put_sf"/>
</dbReference>
<sequence length="127" mass="14370">MRIGEFAERVGVSPRSLRYYEQQGLLSPSRDANGHREYEEAALDRVRNIKDLLVAGLTTDDVLLYLSAGCLEHRLTDSPRCAAEVETAQRRLAGLEDRIARLQQVRDRLVQHCAELEEAVVPQRDSP</sequence>
<feature type="coiled-coil region" evidence="2">
    <location>
        <begin position="85"/>
        <end position="119"/>
    </location>
</feature>
<dbReference type="PANTHER" id="PTHR30204">
    <property type="entry name" value="REDOX-CYCLING DRUG-SENSING TRANSCRIPTIONAL ACTIVATOR SOXR"/>
    <property type="match status" value="1"/>
</dbReference>
<dbReference type="PROSITE" id="PS50937">
    <property type="entry name" value="HTH_MERR_2"/>
    <property type="match status" value="1"/>
</dbReference>
<accession>A0ABT2JRG5</accession>
<feature type="domain" description="HTH merR-type" evidence="3">
    <location>
        <begin position="1"/>
        <end position="68"/>
    </location>
</feature>
<dbReference type="EMBL" id="JAJAGO010000004">
    <property type="protein sequence ID" value="MCT2590298.1"/>
    <property type="molecule type" value="Genomic_DNA"/>
</dbReference>
<comment type="caution">
    <text evidence="4">The sequence shown here is derived from an EMBL/GenBank/DDBJ whole genome shotgun (WGS) entry which is preliminary data.</text>
</comment>